<sequence length="233" mass="27865">MTSYSLDVELFIGEVQKYPELWDINCEEYRHKNRKSRAWGEVAKIFIDDYDDLSVREKNDVYRKLFNKWRNIRDSYVRHVKRKYGKKAYLYAKQLSFLRELYKQTTLSGSEGEEHNDDTWASDSEESKLKKILFKSGCFESKEEPLMWQNDDETIDLKRKKRKTDIEFVETNFPEATSSLAVIDEDKSFFDSLLPAVKDFTIDQKLEFRSDIIKLIKNYRKNARSLRLKDESD</sequence>
<evidence type="ECO:0000256" key="1">
    <source>
        <dbReference type="PROSITE-ProRule" id="PRU00371"/>
    </source>
</evidence>
<evidence type="ECO:0000313" key="5">
    <source>
        <dbReference type="Proteomes" id="UP000037510"/>
    </source>
</evidence>
<name>A0A0L7L5Y0_OPEBR</name>
<dbReference type="AlphaFoldDB" id="A0A0L7L5Y0"/>
<dbReference type="GO" id="GO:0003677">
    <property type="term" value="F:DNA binding"/>
    <property type="evidence" value="ECO:0007669"/>
    <property type="project" value="InterPro"/>
</dbReference>
<dbReference type="PANTHER" id="PTHR12243">
    <property type="entry name" value="MADF DOMAIN TRANSCRIPTION FACTOR"/>
    <property type="match status" value="1"/>
</dbReference>
<evidence type="ECO:0000259" key="2">
    <source>
        <dbReference type="PROSITE" id="PS51029"/>
    </source>
</evidence>
<dbReference type="OrthoDB" id="7121166at2759"/>
<proteinExistence type="predicted"/>
<evidence type="ECO:0008006" key="6">
    <source>
        <dbReference type="Google" id="ProtNLM"/>
    </source>
</evidence>
<feature type="domain" description="MADF" evidence="2">
    <location>
        <begin position="10"/>
        <end position="103"/>
    </location>
</feature>
<dbReference type="InterPro" id="IPR006578">
    <property type="entry name" value="MADF-dom"/>
</dbReference>
<dbReference type="Pfam" id="PF02944">
    <property type="entry name" value="BESS"/>
    <property type="match status" value="1"/>
</dbReference>
<dbReference type="STRING" id="104452.A0A0L7L5Y0"/>
<feature type="domain" description="BESS" evidence="3">
    <location>
        <begin position="183"/>
        <end position="222"/>
    </location>
</feature>
<dbReference type="InterPro" id="IPR004210">
    <property type="entry name" value="BESS_motif"/>
</dbReference>
<dbReference type="PANTHER" id="PTHR12243:SF67">
    <property type="entry name" value="COREPRESSOR OF PANGOLIN, ISOFORM A-RELATED"/>
    <property type="match status" value="1"/>
</dbReference>
<accession>A0A0L7L5Y0</accession>
<comment type="caution">
    <text evidence="4">The sequence shown here is derived from an EMBL/GenBank/DDBJ whole genome shotgun (WGS) entry which is preliminary data.</text>
</comment>
<dbReference type="Proteomes" id="UP000037510">
    <property type="component" value="Unassembled WGS sequence"/>
</dbReference>
<keyword evidence="1" id="KW-0539">Nucleus</keyword>
<dbReference type="Pfam" id="PF10545">
    <property type="entry name" value="MADF_DNA_bdg"/>
    <property type="match status" value="1"/>
</dbReference>
<evidence type="ECO:0000313" key="4">
    <source>
        <dbReference type="EMBL" id="KOB70669.1"/>
    </source>
</evidence>
<evidence type="ECO:0000259" key="3">
    <source>
        <dbReference type="PROSITE" id="PS51031"/>
    </source>
</evidence>
<dbReference type="InterPro" id="IPR039353">
    <property type="entry name" value="TF_Adf1"/>
</dbReference>
<dbReference type="GO" id="GO:0005634">
    <property type="term" value="C:nucleus"/>
    <property type="evidence" value="ECO:0007669"/>
    <property type="project" value="UniProtKB-SubCell"/>
</dbReference>
<dbReference type="PROSITE" id="PS51031">
    <property type="entry name" value="BESS"/>
    <property type="match status" value="1"/>
</dbReference>
<reference evidence="4 5" key="1">
    <citation type="journal article" date="2015" name="Genome Biol. Evol.">
        <title>The genome of winter moth (Operophtera brumata) provides a genomic perspective on sexual dimorphism and phenology.</title>
        <authorList>
            <person name="Derks M.F."/>
            <person name="Smit S."/>
            <person name="Salis L."/>
            <person name="Schijlen E."/>
            <person name="Bossers A."/>
            <person name="Mateman C."/>
            <person name="Pijl A.S."/>
            <person name="de Ridder D."/>
            <person name="Groenen M.A."/>
            <person name="Visser M.E."/>
            <person name="Megens H.J."/>
        </authorList>
    </citation>
    <scope>NUCLEOTIDE SEQUENCE [LARGE SCALE GENOMIC DNA]</scope>
    <source>
        <strain evidence="4">WM2013NL</strain>
        <tissue evidence="4">Head and thorax</tissue>
    </source>
</reference>
<keyword evidence="5" id="KW-1185">Reference proteome</keyword>
<protein>
    <recommendedName>
        <fullName evidence="6">MADF domain-containing protein</fullName>
    </recommendedName>
</protein>
<organism evidence="4 5">
    <name type="scientific">Operophtera brumata</name>
    <name type="common">Winter moth</name>
    <name type="synonym">Phalaena brumata</name>
    <dbReference type="NCBI Taxonomy" id="104452"/>
    <lineage>
        <taxon>Eukaryota</taxon>
        <taxon>Metazoa</taxon>
        <taxon>Ecdysozoa</taxon>
        <taxon>Arthropoda</taxon>
        <taxon>Hexapoda</taxon>
        <taxon>Insecta</taxon>
        <taxon>Pterygota</taxon>
        <taxon>Neoptera</taxon>
        <taxon>Endopterygota</taxon>
        <taxon>Lepidoptera</taxon>
        <taxon>Glossata</taxon>
        <taxon>Ditrysia</taxon>
        <taxon>Geometroidea</taxon>
        <taxon>Geometridae</taxon>
        <taxon>Larentiinae</taxon>
        <taxon>Operophtera</taxon>
    </lineage>
</organism>
<dbReference type="PROSITE" id="PS51029">
    <property type="entry name" value="MADF"/>
    <property type="match status" value="1"/>
</dbReference>
<comment type="subcellular location">
    <subcellularLocation>
        <location evidence="1">Nucleus</location>
    </subcellularLocation>
</comment>
<gene>
    <name evidence="4" type="ORF">OBRU01_14845</name>
</gene>
<dbReference type="EMBL" id="JTDY01002813">
    <property type="protein sequence ID" value="KOB70669.1"/>
    <property type="molecule type" value="Genomic_DNA"/>
</dbReference>
<dbReference type="SMART" id="SM00595">
    <property type="entry name" value="MADF"/>
    <property type="match status" value="1"/>
</dbReference>